<proteinExistence type="predicted"/>
<gene>
    <name evidence="2" type="ORF">GCM10010326_64830</name>
</gene>
<name>A0ABQ3AMX7_9ACTN</name>
<accession>A0ABQ3AMX7</accession>
<protein>
    <submittedName>
        <fullName evidence="2">Uncharacterized protein</fullName>
    </submittedName>
</protein>
<organism evidence="2 3">
    <name type="scientific">Streptomyces xanthochromogenes</name>
    <dbReference type="NCBI Taxonomy" id="67384"/>
    <lineage>
        <taxon>Bacteria</taxon>
        <taxon>Bacillati</taxon>
        <taxon>Actinomycetota</taxon>
        <taxon>Actinomycetes</taxon>
        <taxon>Kitasatosporales</taxon>
        <taxon>Streptomycetaceae</taxon>
        <taxon>Streptomyces</taxon>
    </lineage>
</organism>
<evidence type="ECO:0000313" key="2">
    <source>
        <dbReference type="EMBL" id="GGY61097.1"/>
    </source>
</evidence>
<dbReference type="Proteomes" id="UP000600946">
    <property type="component" value="Unassembled WGS sequence"/>
</dbReference>
<evidence type="ECO:0000313" key="3">
    <source>
        <dbReference type="Proteomes" id="UP000600946"/>
    </source>
</evidence>
<dbReference type="EMBL" id="BMUU01000015">
    <property type="protein sequence ID" value="GGY61097.1"/>
    <property type="molecule type" value="Genomic_DNA"/>
</dbReference>
<comment type="caution">
    <text evidence="2">The sequence shown here is derived from an EMBL/GenBank/DDBJ whole genome shotgun (WGS) entry which is preliminary data.</text>
</comment>
<feature type="region of interest" description="Disordered" evidence="1">
    <location>
        <begin position="1"/>
        <end position="20"/>
    </location>
</feature>
<keyword evidence="3" id="KW-1185">Reference proteome</keyword>
<sequence>MTLREFRDATSRHSLRRDPEERRVHSCGPEVRPCFSGSFRSCWSWRCSGSDSPVDRSNCQIKGAPEFSKEKHLGDPGYHQEVGSY</sequence>
<evidence type="ECO:0000256" key="1">
    <source>
        <dbReference type="SAM" id="MobiDB-lite"/>
    </source>
</evidence>
<reference evidence="3" key="1">
    <citation type="journal article" date="2019" name="Int. J. Syst. Evol. Microbiol.">
        <title>The Global Catalogue of Microorganisms (GCM) 10K type strain sequencing project: providing services to taxonomists for standard genome sequencing and annotation.</title>
        <authorList>
            <consortium name="The Broad Institute Genomics Platform"/>
            <consortium name="The Broad Institute Genome Sequencing Center for Infectious Disease"/>
            <person name="Wu L."/>
            <person name="Ma J."/>
        </authorList>
    </citation>
    <scope>NUCLEOTIDE SEQUENCE [LARGE SCALE GENOMIC DNA]</scope>
    <source>
        <strain evidence="3">JCM 4594</strain>
    </source>
</reference>